<dbReference type="Pfam" id="PF07715">
    <property type="entry name" value="Plug"/>
    <property type="match status" value="1"/>
</dbReference>
<organism evidence="13 14">
    <name type="scientific">Riemerella anatipestifer</name>
    <name type="common">Moraxella anatipestifer</name>
    <dbReference type="NCBI Taxonomy" id="34085"/>
    <lineage>
        <taxon>Bacteria</taxon>
        <taxon>Pseudomonadati</taxon>
        <taxon>Bacteroidota</taxon>
        <taxon>Flavobacteriia</taxon>
        <taxon>Flavobacteriales</taxon>
        <taxon>Weeksellaceae</taxon>
        <taxon>Riemerella</taxon>
    </lineage>
</organism>
<dbReference type="InterPro" id="IPR000531">
    <property type="entry name" value="Beta-barrel_TonB"/>
</dbReference>
<gene>
    <name evidence="13" type="ORF">PG303_09590</name>
</gene>
<accession>A0AAP6LMZ4</accession>
<evidence type="ECO:0000256" key="1">
    <source>
        <dbReference type="ARBA" id="ARBA00004571"/>
    </source>
</evidence>
<dbReference type="NCBIfam" id="TIGR04057">
    <property type="entry name" value="SusC_RagA_signa"/>
    <property type="match status" value="1"/>
</dbReference>
<keyword evidence="2 8" id="KW-0813">Transport</keyword>
<reference evidence="13" key="1">
    <citation type="submission" date="2023-01" db="EMBL/GenBank/DDBJ databases">
        <title>Genome-based studies on antimicrobial resistance profiles of Riemerella anatipestifer in China, 1994 to 2021.</title>
        <authorList>
            <person name="Yang Z."/>
            <person name="Zhu D."/>
        </authorList>
    </citation>
    <scope>NUCLEOTIDE SEQUENCE</scope>
    <source>
        <strain evidence="13">RCAD1218</strain>
    </source>
</reference>
<sequence length="1079" mass="120092">MKKTAISIVMLGVLMLPQLSVANMSQNAYQIQYIKPTALTDIFVKMSKKAKTKLFYIPADFKDIIVDEAKVNYNSIPETMNFLKQNYPIEFAIQNNTITVRKSTKSNKKTISTQNHITKNAPIATTQDTLSPKKETNLEEIVIVGYGKTKKQNLTGSVVQMKASEMREVAAGNITESIVGKVAGVQIVQGSATPGSSGTIKMRGTSTINAGSAPLIVVDGFPLTEGSTLSSIDPNSIEAMDFLKDAASTAIYGSRGANGVIMIKTKEGKKGKINVNVNAYLAFQQRADNVKLVNAYDYAQFQYEARNNGYISKNPSVRKVTDTNAQRLTNGASKRELIPDFLLPYLRREPGLTDTNWLKQIFRIAPMTNYSVNINGGSENVNYSITNNYFKQDGILIGTDFERISSAINLNINLNPKLKTGVSLNTSYSTDNNFFEESGWNYNVLDMALISYPYFSPYNADGSLAISEQMRKNNETDGALVENPLAIQKHVKSQGKIFRIFGNTYLDYKIINGLNFKTSIGGDFNSYIHNYFHPDIVGRYRVEAGGFPTESRRRYNNRENYLIENLLTLNRKFGKHSIEAIVGQSYQKEKTNTDEIISRGFPDNSIDNISGGTQYNINADAGRWAILSLFSRANYIYNQKYLLSISIRKDGSSKFGANTKYAIFPAFSAGWVISKENIFPKNNVVNFLKFRGSWGKTGNNQISNFGARALLRGMDYNFNQTLAPGFITNTSPNPNLTWESAQSTNLGMDMNLCNNFLSLNIDYYNTLNSGLLLDVPVPSQSGYTNSLQNIGKLQNRGFEVQLATIKPIKLGNINWNTSINSSINRNKVLALAPGQSQILTGMSQFSLTQVGAPLSQMYGYEIIGVYKSQTEIDNTPSMAGTLVGDYIIKDINGDGKIDASDKKVFGTAAPELIGGWNNSFTYKNFELSFGFYGEYGKMIFSRTLGSLLEAGEGFSMISQDYFDNRYHPINNPNGTMATPNLGNFSNNRREARVSNLFMKDASYLRLRTLKIAYSLPESATSYLRLKNAQIYLMGNNLFTWTKYNGFNVDSNNNNPLTQGYDNANYPTVRTYTFGLNLNF</sequence>
<dbReference type="InterPro" id="IPR012910">
    <property type="entry name" value="Plug_dom"/>
</dbReference>
<dbReference type="InterPro" id="IPR037066">
    <property type="entry name" value="Plug_dom_sf"/>
</dbReference>
<feature type="domain" description="TonB-dependent receptor-like beta-barrel" evidence="11">
    <location>
        <begin position="507"/>
        <end position="822"/>
    </location>
</feature>
<dbReference type="InterPro" id="IPR036942">
    <property type="entry name" value="Beta-barrel_TonB_sf"/>
</dbReference>
<dbReference type="RefSeq" id="WP_154469448.1">
    <property type="nucleotide sequence ID" value="NZ_CP110126.1"/>
</dbReference>
<evidence type="ECO:0000256" key="6">
    <source>
        <dbReference type="ARBA" id="ARBA00023136"/>
    </source>
</evidence>
<dbReference type="InterPro" id="IPR023997">
    <property type="entry name" value="TonB-dep_OMP_SusC/RagA_CS"/>
</dbReference>
<evidence type="ECO:0000256" key="2">
    <source>
        <dbReference type="ARBA" id="ARBA00022448"/>
    </source>
</evidence>
<feature type="chain" id="PRO_5042945079" evidence="10">
    <location>
        <begin position="23"/>
        <end position="1079"/>
    </location>
</feature>
<comment type="caution">
    <text evidence="13">The sequence shown here is derived from an EMBL/GenBank/DDBJ whole genome shotgun (WGS) entry which is preliminary data.</text>
</comment>
<evidence type="ECO:0000256" key="5">
    <source>
        <dbReference type="ARBA" id="ARBA00023077"/>
    </source>
</evidence>
<keyword evidence="13" id="KW-0675">Receptor</keyword>
<dbReference type="InterPro" id="IPR023996">
    <property type="entry name" value="TonB-dep_OMP_SusC/RagA"/>
</dbReference>
<name>A0AAP6LMZ4_RIEAN</name>
<keyword evidence="10" id="KW-0732">Signal</keyword>
<evidence type="ECO:0000256" key="3">
    <source>
        <dbReference type="ARBA" id="ARBA00022452"/>
    </source>
</evidence>
<protein>
    <submittedName>
        <fullName evidence="13">TonB-dependent receptor</fullName>
    </submittedName>
</protein>
<dbReference type="InterPro" id="IPR039426">
    <property type="entry name" value="TonB-dep_rcpt-like"/>
</dbReference>
<feature type="domain" description="TonB-dependent receptor plug" evidence="12">
    <location>
        <begin position="151"/>
        <end position="260"/>
    </location>
</feature>
<keyword evidence="3 8" id="KW-1134">Transmembrane beta strand</keyword>
<dbReference type="Gene3D" id="2.40.170.20">
    <property type="entry name" value="TonB-dependent receptor, beta-barrel domain"/>
    <property type="match status" value="1"/>
</dbReference>
<proteinExistence type="inferred from homology"/>
<comment type="subcellular location">
    <subcellularLocation>
        <location evidence="1 8">Cell outer membrane</location>
        <topology evidence="1 8">Multi-pass membrane protein</topology>
    </subcellularLocation>
</comment>
<evidence type="ECO:0000313" key="14">
    <source>
        <dbReference type="Proteomes" id="UP001284033"/>
    </source>
</evidence>
<dbReference type="NCBIfam" id="TIGR04056">
    <property type="entry name" value="OMP_RagA_SusC"/>
    <property type="match status" value="1"/>
</dbReference>
<evidence type="ECO:0000259" key="12">
    <source>
        <dbReference type="Pfam" id="PF07715"/>
    </source>
</evidence>
<keyword evidence="5 9" id="KW-0798">TonB box</keyword>
<evidence type="ECO:0000256" key="8">
    <source>
        <dbReference type="PROSITE-ProRule" id="PRU01360"/>
    </source>
</evidence>
<comment type="similarity">
    <text evidence="8 9">Belongs to the TonB-dependent receptor family.</text>
</comment>
<feature type="signal peptide" evidence="10">
    <location>
        <begin position="1"/>
        <end position="22"/>
    </location>
</feature>
<keyword evidence="4 8" id="KW-0812">Transmembrane</keyword>
<dbReference type="GO" id="GO:0009279">
    <property type="term" value="C:cell outer membrane"/>
    <property type="evidence" value="ECO:0007669"/>
    <property type="project" value="UniProtKB-SubCell"/>
</dbReference>
<dbReference type="AlphaFoldDB" id="A0AAP6LMZ4"/>
<dbReference type="PROSITE" id="PS52016">
    <property type="entry name" value="TONB_DEPENDENT_REC_3"/>
    <property type="match status" value="1"/>
</dbReference>
<dbReference type="SUPFAM" id="SSF56935">
    <property type="entry name" value="Porins"/>
    <property type="match status" value="1"/>
</dbReference>
<evidence type="ECO:0000313" key="13">
    <source>
        <dbReference type="EMBL" id="MDY3513466.1"/>
    </source>
</evidence>
<dbReference type="Proteomes" id="UP001284033">
    <property type="component" value="Unassembled WGS sequence"/>
</dbReference>
<evidence type="ECO:0000259" key="11">
    <source>
        <dbReference type="Pfam" id="PF00593"/>
    </source>
</evidence>
<evidence type="ECO:0000256" key="10">
    <source>
        <dbReference type="SAM" id="SignalP"/>
    </source>
</evidence>
<evidence type="ECO:0000256" key="9">
    <source>
        <dbReference type="RuleBase" id="RU003357"/>
    </source>
</evidence>
<evidence type="ECO:0000256" key="7">
    <source>
        <dbReference type="ARBA" id="ARBA00023237"/>
    </source>
</evidence>
<keyword evidence="6 8" id="KW-0472">Membrane</keyword>
<evidence type="ECO:0000256" key="4">
    <source>
        <dbReference type="ARBA" id="ARBA00022692"/>
    </source>
</evidence>
<keyword evidence="7 8" id="KW-0998">Cell outer membrane</keyword>
<dbReference type="Gene3D" id="2.170.130.10">
    <property type="entry name" value="TonB-dependent receptor, plug domain"/>
    <property type="match status" value="1"/>
</dbReference>
<dbReference type="EMBL" id="JAQZHK010000009">
    <property type="protein sequence ID" value="MDY3513466.1"/>
    <property type="molecule type" value="Genomic_DNA"/>
</dbReference>
<dbReference type="Pfam" id="PF00593">
    <property type="entry name" value="TonB_dep_Rec_b-barrel"/>
    <property type="match status" value="1"/>
</dbReference>